<evidence type="ECO:0000256" key="7">
    <source>
        <dbReference type="ARBA" id="ARBA00022692"/>
    </source>
</evidence>
<dbReference type="GO" id="GO:0006506">
    <property type="term" value="P:GPI anchor biosynthetic process"/>
    <property type="evidence" value="ECO:0007669"/>
    <property type="project" value="UniProtKB-KW"/>
</dbReference>
<dbReference type="AlphaFoldDB" id="A0A9W8I6C8"/>
<dbReference type="InterPro" id="IPR039527">
    <property type="entry name" value="PIGG/GPI7"/>
</dbReference>
<dbReference type="InterPro" id="IPR017850">
    <property type="entry name" value="Alkaline_phosphatase_core_sf"/>
</dbReference>
<dbReference type="Gene3D" id="3.40.720.10">
    <property type="entry name" value="Alkaline Phosphatase, subunit A"/>
    <property type="match status" value="1"/>
</dbReference>
<dbReference type="GO" id="GO:0051267">
    <property type="term" value="F:CP2 mannose-ethanolamine phosphotransferase activity"/>
    <property type="evidence" value="ECO:0007669"/>
    <property type="project" value="TreeGrafter"/>
</dbReference>
<comment type="similarity">
    <text evidence="3 12">Belongs to the PIGG/PIGN/PIGO family. PIGG subfamily.</text>
</comment>
<evidence type="ECO:0000256" key="5">
    <source>
        <dbReference type="ARBA" id="ARBA00022502"/>
    </source>
</evidence>
<comment type="caution">
    <text evidence="14">The sequence shown here is derived from an EMBL/GenBank/DDBJ whole genome shotgun (WGS) entry which is preliminary data.</text>
</comment>
<feature type="transmembrane region" description="Helical" evidence="12">
    <location>
        <begin position="622"/>
        <end position="639"/>
    </location>
</feature>
<keyword evidence="6 12" id="KW-0808">Transferase</keyword>
<keyword evidence="8 12" id="KW-0256">Endoplasmic reticulum</keyword>
<evidence type="ECO:0000256" key="2">
    <source>
        <dbReference type="ARBA" id="ARBA00004687"/>
    </source>
</evidence>
<evidence type="ECO:0000256" key="12">
    <source>
        <dbReference type="RuleBase" id="RU367106"/>
    </source>
</evidence>
<evidence type="ECO:0000256" key="8">
    <source>
        <dbReference type="ARBA" id="ARBA00022824"/>
    </source>
</evidence>
<dbReference type="InterPro" id="IPR037674">
    <property type="entry name" value="PIG-G_N"/>
</dbReference>
<keyword evidence="11" id="KW-0325">Glycoprotein</keyword>
<gene>
    <name evidence="14" type="primary">LAS21</name>
    <name evidence="14" type="ORF">IWW36_002883</name>
</gene>
<evidence type="ECO:0000256" key="1">
    <source>
        <dbReference type="ARBA" id="ARBA00004477"/>
    </source>
</evidence>
<dbReference type="InterPro" id="IPR045687">
    <property type="entry name" value="PIGG/GPI7_C"/>
</dbReference>
<feature type="transmembrane region" description="Helical" evidence="12">
    <location>
        <begin position="651"/>
        <end position="670"/>
    </location>
</feature>
<feature type="transmembrane region" description="Helical" evidence="12">
    <location>
        <begin position="14"/>
        <end position="33"/>
    </location>
</feature>
<dbReference type="Proteomes" id="UP001139887">
    <property type="component" value="Unassembled WGS sequence"/>
</dbReference>
<evidence type="ECO:0000313" key="15">
    <source>
        <dbReference type="Proteomes" id="UP001139887"/>
    </source>
</evidence>
<reference evidence="14" key="1">
    <citation type="submission" date="2022-07" db="EMBL/GenBank/DDBJ databases">
        <title>Phylogenomic reconstructions and comparative analyses of Kickxellomycotina fungi.</title>
        <authorList>
            <person name="Reynolds N.K."/>
            <person name="Stajich J.E."/>
            <person name="Barry K."/>
            <person name="Grigoriev I.V."/>
            <person name="Crous P."/>
            <person name="Smith M.E."/>
        </authorList>
    </citation>
    <scope>NUCLEOTIDE SEQUENCE</scope>
    <source>
        <strain evidence="14">NRRL 1566</strain>
    </source>
</reference>
<dbReference type="GO" id="GO:0005789">
    <property type="term" value="C:endoplasmic reticulum membrane"/>
    <property type="evidence" value="ECO:0007669"/>
    <property type="project" value="UniProtKB-SubCell"/>
</dbReference>
<comment type="function">
    <text evidence="12">Ethanolamine phosphate transferase involved in glycosylphosphatidylinositol-anchor biosynthesis. Transfers ethanolamine phosphate to the GPI second mannose.</text>
</comment>
<evidence type="ECO:0000313" key="14">
    <source>
        <dbReference type="EMBL" id="KAJ2849101.1"/>
    </source>
</evidence>
<dbReference type="InterPro" id="IPR002591">
    <property type="entry name" value="Phosphodiest/P_Trfase"/>
</dbReference>
<feature type="transmembrane region" description="Helical" evidence="12">
    <location>
        <begin position="701"/>
        <end position="718"/>
    </location>
</feature>
<evidence type="ECO:0000256" key="11">
    <source>
        <dbReference type="ARBA" id="ARBA00023180"/>
    </source>
</evidence>
<evidence type="ECO:0000256" key="6">
    <source>
        <dbReference type="ARBA" id="ARBA00022679"/>
    </source>
</evidence>
<feature type="transmembrane region" description="Helical" evidence="12">
    <location>
        <begin position="815"/>
        <end position="837"/>
    </location>
</feature>
<feature type="transmembrane region" description="Helical" evidence="12">
    <location>
        <begin position="777"/>
        <end position="803"/>
    </location>
</feature>
<feature type="transmembrane region" description="Helical" evidence="12">
    <location>
        <begin position="857"/>
        <end position="877"/>
    </location>
</feature>
<feature type="domain" description="GPI ethanolamine phosphate transferase 2 C-terminal" evidence="13">
    <location>
        <begin position="460"/>
        <end position="872"/>
    </location>
</feature>
<protein>
    <recommendedName>
        <fullName evidence="4 12">GPI ethanolamine phosphate transferase 2</fullName>
    </recommendedName>
</protein>
<keyword evidence="15" id="KW-1185">Reference proteome</keyword>
<evidence type="ECO:0000256" key="10">
    <source>
        <dbReference type="ARBA" id="ARBA00023136"/>
    </source>
</evidence>
<comment type="pathway">
    <text evidence="2 12">Glycolipid biosynthesis; glycosylphosphatidylinositol-anchor biosynthesis.</text>
</comment>
<dbReference type="PANTHER" id="PTHR23072">
    <property type="entry name" value="PHOSPHATIDYLINOSITOL GLYCAN-RELATED"/>
    <property type="match status" value="1"/>
</dbReference>
<evidence type="ECO:0000256" key="9">
    <source>
        <dbReference type="ARBA" id="ARBA00022989"/>
    </source>
</evidence>
<feature type="transmembrane region" description="Helical" evidence="12">
    <location>
        <begin position="676"/>
        <end position="694"/>
    </location>
</feature>
<dbReference type="OrthoDB" id="272139at2759"/>
<dbReference type="Pfam" id="PF01663">
    <property type="entry name" value="Phosphodiest"/>
    <property type="match status" value="1"/>
</dbReference>
<dbReference type="Pfam" id="PF19316">
    <property type="entry name" value="PIGO_PIGG"/>
    <property type="match status" value="1"/>
</dbReference>
<evidence type="ECO:0000259" key="13">
    <source>
        <dbReference type="Pfam" id="PF19316"/>
    </source>
</evidence>
<comment type="subcellular location">
    <subcellularLocation>
        <location evidence="1 12">Endoplasmic reticulum membrane</location>
        <topology evidence="1 12">Multi-pass membrane protein</topology>
    </subcellularLocation>
</comment>
<keyword evidence="9 12" id="KW-1133">Transmembrane helix</keyword>
<evidence type="ECO:0000256" key="4">
    <source>
        <dbReference type="ARBA" id="ARBA00020830"/>
    </source>
</evidence>
<proteinExistence type="inferred from homology"/>
<accession>A0A9W8I6C8</accession>
<evidence type="ECO:0000256" key="3">
    <source>
        <dbReference type="ARBA" id="ARBA00005315"/>
    </source>
</evidence>
<dbReference type="PANTHER" id="PTHR23072:SF0">
    <property type="entry name" value="GPI ETHANOLAMINE PHOSPHATE TRANSFERASE 2"/>
    <property type="match status" value="1"/>
</dbReference>
<organism evidence="14 15">
    <name type="scientific">Coemansia brasiliensis</name>
    <dbReference type="NCBI Taxonomy" id="2650707"/>
    <lineage>
        <taxon>Eukaryota</taxon>
        <taxon>Fungi</taxon>
        <taxon>Fungi incertae sedis</taxon>
        <taxon>Zoopagomycota</taxon>
        <taxon>Kickxellomycotina</taxon>
        <taxon>Kickxellomycetes</taxon>
        <taxon>Kickxellales</taxon>
        <taxon>Kickxellaceae</taxon>
        <taxon>Coemansia</taxon>
    </lineage>
</organism>
<sequence>MGAEHARIHGGRRFAWALALLLAVELLGMGLFARGFFPYKKSAGGFAMPADQPEDIGGSNRTQPEAQYDRLVLMVIDALRNDFIFGNESQMTYTQQLLRIGQARGFTARAQAPTVTMPRLKALMTGTVPGFLDAVLNIAEGDTSSSLQHQDSLLWQLREHGGKRINMFGDDTWLRLFPGLFANADGTSSFFVADTVEVDNNVTRHVQAEIAQGEWDVTVLHYLGLDHIGHLAGPRSALMGPKQREMDGVVKDIHEIVMAQDRDRMAAKDGARPTLMVVLGDHAMNELGNHGGNSQLETSTAFVFIGNNVNAQPLGDNSNALTSLLTDEVAQSNLAPTLALLLGVPIPKESLGVPLPQLLQSVPLPQRMHMLQTAAAQIYAVVRANEPAALPVSIAEVRDHPHAYVAADCHDQLLIGARLQCLYMAALAQHSLATNDDAERAYYAFMNAASTHLSQALDGYGLELMGAGIALLTVATLGLLWLCQQNGAPVVHIKARQLAVSVPAVVMWASQLLAEQSTSLVEEEHQLWYFWVQTLLALRAATSAGASGMLRSLMQMAVFRLIRAWNQTGQKWAGEPDIRGMLNAPSATPLLWTLAIAVALLVNFSCWALHRHFRRPSGWSRAFRVLLAAACTCALAYHMQRAQTQSGIGAARGVYVLTALLVVAGCAVGSGAKTPASAVALDVLVGFMPLLLLLTRPHNHTLFALFAAIFALFFSNPSQPSNKSSIGHPLRPSRALVLQALAHASFFALGNSNSLASVDLSNAYAGVSQYSEAMVGILVFISTWAGPLWWAMAGAAALMLNAGPSRSNLLLRVRALVVGAHLWQALMLLSLSCVATAMRSHLFVWSVFSPRYLYQIAWFAGFYLACGTIIGFIWLAAIMRFQLHSSFTPAMHV</sequence>
<name>A0A9W8I6C8_9FUNG</name>
<keyword evidence="7 12" id="KW-0812">Transmembrane</keyword>
<keyword evidence="5 12" id="KW-0337">GPI-anchor biosynthesis</keyword>
<feature type="transmembrane region" description="Helical" evidence="12">
    <location>
        <begin position="589"/>
        <end position="610"/>
    </location>
</feature>
<keyword evidence="10 12" id="KW-0472">Membrane</keyword>
<dbReference type="EMBL" id="JANBUW010000107">
    <property type="protein sequence ID" value="KAJ2849101.1"/>
    <property type="molecule type" value="Genomic_DNA"/>
</dbReference>
<dbReference type="SUPFAM" id="SSF53649">
    <property type="entry name" value="Alkaline phosphatase-like"/>
    <property type="match status" value="1"/>
</dbReference>
<dbReference type="CDD" id="cd16024">
    <property type="entry name" value="GPI_EPT_2"/>
    <property type="match status" value="1"/>
</dbReference>